<comment type="similarity">
    <text evidence="6">Belongs to the glycosyl hydrolase 24 family.</text>
</comment>
<dbReference type="GO" id="GO:0003796">
    <property type="term" value="F:lysozyme activity"/>
    <property type="evidence" value="ECO:0007669"/>
    <property type="project" value="UniProtKB-EC"/>
</dbReference>
<keyword evidence="2 6" id="KW-0929">Antimicrobial</keyword>
<dbReference type="InterPro" id="IPR023347">
    <property type="entry name" value="Lysozyme_dom_sf"/>
</dbReference>
<reference evidence="7 10" key="1">
    <citation type="submission" date="2016-03" db="EMBL/GenBank/DDBJ databases">
        <authorList>
            <person name="Hansen M.J."/>
            <person name="Bojesen A.M."/>
            <person name="Planet P."/>
        </authorList>
    </citation>
    <scope>NUCLEOTIDE SEQUENCE [LARGE SCALE GENOMIC DNA]</scope>
    <source>
        <strain evidence="7 10">HPA 21</strain>
    </source>
</reference>
<dbReference type="InterPro" id="IPR043688">
    <property type="entry name" value="SAR_endolysin-like"/>
</dbReference>
<dbReference type="Proteomes" id="UP000502287">
    <property type="component" value="Chromosome"/>
</dbReference>
<dbReference type="InterPro" id="IPR023346">
    <property type="entry name" value="Lysozyme-like_dom_sf"/>
</dbReference>
<sequence length="179" mass="19680">MKKRVKSTGVVVCSVTAVIAVMQQHFSSEFRTSEAALEIIGDAEGCRRDPYVCPADVLTVGIGSTEAGGEPIDPKKRYSDLEIAERWKNDIKIAEQCVNRYANGHWIPQGVFDAAVSLTFNVGCGKTRDSTMFRKIRSGDYVGACNELPKWVRAGNKVLKGLVIRREKERALCLADLTG</sequence>
<evidence type="ECO:0000256" key="6">
    <source>
        <dbReference type="RuleBase" id="RU003788"/>
    </source>
</evidence>
<proteinExistence type="inferred from homology"/>
<keyword evidence="5 6" id="KW-0326">Glycosidase</keyword>
<dbReference type="Pfam" id="PF00959">
    <property type="entry name" value="Phage_lysozyme"/>
    <property type="match status" value="1"/>
</dbReference>
<dbReference type="GO" id="GO:0009253">
    <property type="term" value="P:peptidoglycan catabolic process"/>
    <property type="evidence" value="ECO:0007669"/>
    <property type="project" value="InterPro"/>
</dbReference>
<keyword evidence="4 6" id="KW-0378">Hydrolase</keyword>
<evidence type="ECO:0000256" key="4">
    <source>
        <dbReference type="ARBA" id="ARBA00022801"/>
    </source>
</evidence>
<dbReference type="InterPro" id="IPR051018">
    <property type="entry name" value="Bacteriophage_GH24"/>
</dbReference>
<dbReference type="EMBL" id="RKQT01000001">
    <property type="protein sequence ID" value="RPE96319.1"/>
    <property type="molecule type" value="Genomic_DNA"/>
</dbReference>
<dbReference type="PANTHER" id="PTHR38107:SF4">
    <property type="entry name" value="LYSOZYME"/>
    <property type="match status" value="1"/>
</dbReference>
<dbReference type="KEGG" id="fcl:A4G17_07285"/>
<dbReference type="Proteomes" id="UP000276901">
    <property type="component" value="Unassembled WGS sequence"/>
</dbReference>
<dbReference type="AlphaFoldDB" id="A0AAE7C316"/>
<dbReference type="SUPFAM" id="SSF53955">
    <property type="entry name" value="Lysozyme-like"/>
    <property type="match status" value="1"/>
</dbReference>
<reference evidence="8 9" key="2">
    <citation type="submission" date="2018-11" db="EMBL/GenBank/DDBJ databases">
        <title>Genomic Encyclopedia of Type Strains, Phase IV (KMG-IV): sequencing the most valuable type-strain genomes for metagenomic binning, comparative biology and taxonomic classification.</title>
        <authorList>
            <person name="Goeker M."/>
        </authorList>
    </citation>
    <scope>NUCLEOTIDE SEQUENCE [LARGE SCALE GENOMIC DNA]</scope>
    <source>
        <strain evidence="8 9">DSM 25797</strain>
    </source>
</reference>
<evidence type="ECO:0000256" key="5">
    <source>
        <dbReference type="ARBA" id="ARBA00023295"/>
    </source>
</evidence>
<protein>
    <recommendedName>
        <fullName evidence="6">Lysozyme</fullName>
        <ecNumber evidence="6">3.2.1.17</ecNumber>
    </recommendedName>
</protein>
<accession>A0AAE7C316</accession>
<evidence type="ECO:0000313" key="8">
    <source>
        <dbReference type="EMBL" id="RPE96319.1"/>
    </source>
</evidence>
<organism evidence="7 10">
    <name type="scientific">Frederiksenia canicola</name>
    <dbReference type="NCBI Taxonomy" id="123824"/>
    <lineage>
        <taxon>Bacteria</taxon>
        <taxon>Pseudomonadati</taxon>
        <taxon>Pseudomonadota</taxon>
        <taxon>Gammaproteobacteria</taxon>
        <taxon>Pasteurellales</taxon>
        <taxon>Pasteurellaceae</taxon>
        <taxon>Frederiksenia</taxon>
    </lineage>
</organism>
<dbReference type="GO" id="GO:0016998">
    <property type="term" value="P:cell wall macromolecule catabolic process"/>
    <property type="evidence" value="ECO:0007669"/>
    <property type="project" value="InterPro"/>
</dbReference>
<comment type="catalytic activity">
    <reaction evidence="1 6">
        <text>Hydrolysis of (1-&gt;4)-beta-linkages between N-acetylmuramic acid and N-acetyl-D-glucosamine residues in a peptidoglycan and between N-acetyl-D-glucosamine residues in chitodextrins.</text>
        <dbReference type="EC" id="3.2.1.17"/>
    </reaction>
</comment>
<dbReference type="GO" id="GO:0042742">
    <property type="term" value="P:defense response to bacterium"/>
    <property type="evidence" value="ECO:0007669"/>
    <property type="project" value="UniProtKB-KW"/>
</dbReference>
<dbReference type="Gene3D" id="1.10.530.40">
    <property type="match status" value="1"/>
</dbReference>
<evidence type="ECO:0000256" key="3">
    <source>
        <dbReference type="ARBA" id="ARBA00022638"/>
    </source>
</evidence>
<evidence type="ECO:0000256" key="2">
    <source>
        <dbReference type="ARBA" id="ARBA00022529"/>
    </source>
</evidence>
<dbReference type="InterPro" id="IPR034690">
    <property type="entry name" value="Endolysin_T4_type"/>
</dbReference>
<evidence type="ECO:0000313" key="10">
    <source>
        <dbReference type="Proteomes" id="UP000502287"/>
    </source>
</evidence>
<dbReference type="HAMAP" id="MF_04110">
    <property type="entry name" value="ENDOLYSIN_T4"/>
    <property type="match status" value="1"/>
</dbReference>
<evidence type="ECO:0000313" key="7">
    <source>
        <dbReference type="EMBL" id="QIM65253.1"/>
    </source>
</evidence>
<dbReference type="RefSeq" id="WP_123956218.1">
    <property type="nucleotide sequence ID" value="NZ_CP015029.1"/>
</dbReference>
<gene>
    <name evidence="7" type="ORF">A4G17_07285</name>
    <name evidence="8" type="ORF">EDC49_0709</name>
</gene>
<dbReference type="CDD" id="cd16901">
    <property type="entry name" value="lyz_P1"/>
    <property type="match status" value="1"/>
</dbReference>
<evidence type="ECO:0000256" key="1">
    <source>
        <dbReference type="ARBA" id="ARBA00000632"/>
    </source>
</evidence>
<dbReference type="HAMAP" id="MF_04136">
    <property type="entry name" value="SAR_ENDOLYSIN"/>
    <property type="match status" value="1"/>
</dbReference>
<name>A0AAE7C316_9PAST</name>
<dbReference type="EMBL" id="CP015029">
    <property type="protein sequence ID" value="QIM65253.1"/>
    <property type="molecule type" value="Genomic_DNA"/>
</dbReference>
<dbReference type="EC" id="3.2.1.17" evidence="6"/>
<keyword evidence="9" id="KW-1185">Reference proteome</keyword>
<dbReference type="GO" id="GO:0031640">
    <property type="term" value="P:killing of cells of another organism"/>
    <property type="evidence" value="ECO:0007669"/>
    <property type="project" value="UniProtKB-KW"/>
</dbReference>
<evidence type="ECO:0000313" key="9">
    <source>
        <dbReference type="Proteomes" id="UP000276901"/>
    </source>
</evidence>
<dbReference type="InterPro" id="IPR002196">
    <property type="entry name" value="Glyco_hydro_24"/>
</dbReference>
<dbReference type="PANTHER" id="PTHR38107">
    <property type="match status" value="1"/>
</dbReference>
<keyword evidence="3 6" id="KW-0081">Bacteriolytic enzyme</keyword>